<keyword evidence="2" id="KW-1185">Reference proteome</keyword>
<protein>
    <submittedName>
        <fullName evidence="1">Uncharacterized protein</fullName>
    </submittedName>
</protein>
<organism evidence="1 2">
    <name type="scientific">Mucor saturninus</name>
    <dbReference type="NCBI Taxonomy" id="64648"/>
    <lineage>
        <taxon>Eukaryota</taxon>
        <taxon>Fungi</taxon>
        <taxon>Fungi incertae sedis</taxon>
        <taxon>Mucoromycota</taxon>
        <taxon>Mucoromycotina</taxon>
        <taxon>Mucoromycetes</taxon>
        <taxon>Mucorales</taxon>
        <taxon>Mucorineae</taxon>
        <taxon>Mucoraceae</taxon>
        <taxon>Mucor</taxon>
    </lineage>
</organism>
<evidence type="ECO:0000313" key="2">
    <source>
        <dbReference type="Proteomes" id="UP000603453"/>
    </source>
</evidence>
<name>A0A8H7QNZ3_9FUNG</name>
<dbReference type="AlphaFoldDB" id="A0A8H7QNZ3"/>
<comment type="caution">
    <text evidence="1">The sequence shown here is derived from an EMBL/GenBank/DDBJ whole genome shotgun (WGS) entry which is preliminary data.</text>
</comment>
<dbReference type="EMBL" id="JAEPRD010000157">
    <property type="protein sequence ID" value="KAG2195971.1"/>
    <property type="molecule type" value="Genomic_DNA"/>
</dbReference>
<sequence>MMEKKQEMTKMELKVQQLTETRLIFETLLKYGLDPTSSIVQDLMKKIMWLLNIAGTSEPEAESSNLS</sequence>
<evidence type="ECO:0000313" key="1">
    <source>
        <dbReference type="EMBL" id="KAG2195971.1"/>
    </source>
</evidence>
<reference evidence="1" key="1">
    <citation type="submission" date="2020-12" db="EMBL/GenBank/DDBJ databases">
        <title>Metabolic potential, ecology and presence of endohyphal bacteria is reflected in genomic diversity of Mucoromycotina.</title>
        <authorList>
            <person name="Muszewska A."/>
            <person name="Okrasinska A."/>
            <person name="Steczkiewicz K."/>
            <person name="Drgas O."/>
            <person name="Orlowska M."/>
            <person name="Perlinska-Lenart U."/>
            <person name="Aleksandrzak-Piekarczyk T."/>
            <person name="Szatraj K."/>
            <person name="Zielenkiewicz U."/>
            <person name="Pilsyk S."/>
            <person name="Malc E."/>
            <person name="Mieczkowski P."/>
            <person name="Kruszewska J.S."/>
            <person name="Biernat P."/>
            <person name="Pawlowska J."/>
        </authorList>
    </citation>
    <scope>NUCLEOTIDE SEQUENCE</scope>
    <source>
        <strain evidence="1">WA0000017839</strain>
    </source>
</reference>
<gene>
    <name evidence="1" type="ORF">INT47_007107</name>
</gene>
<proteinExistence type="predicted"/>
<accession>A0A8H7QNZ3</accession>
<dbReference type="Proteomes" id="UP000603453">
    <property type="component" value="Unassembled WGS sequence"/>
</dbReference>